<feature type="domain" description="Glycosyltransferase RgtA/B/C/D-like" evidence="2">
    <location>
        <begin position="142"/>
        <end position="280"/>
    </location>
</feature>
<keyword evidence="1" id="KW-0812">Transmembrane</keyword>
<feature type="transmembrane region" description="Helical" evidence="1">
    <location>
        <begin position="7"/>
        <end position="27"/>
    </location>
</feature>
<dbReference type="AlphaFoldDB" id="A0A0E3SIT2"/>
<evidence type="ECO:0000256" key="1">
    <source>
        <dbReference type="SAM" id="Phobius"/>
    </source>
</evidence>
<evidence type="ECO:0000313" key="3">
    <source>
        <dbReference type="EMBL" id="AKB79978.1"/>
    </source>
</evidence>
<dbReference type="EMBL" id="CP009516">
    <property type="protein sequence ID" value="AKB79978.1"/>
    <property type="molecule type" value="Genomic_DNA"/>
</dbReference>
<dbReference type="GeneID" id="24832839"/>
<sequence>MKPEKILYCTALICFLVGTAGILISSHSTTSTYSQLTFIISSLLLGLSPSLFIFSPTSQNKNENLIIASLLFLVAIIKVLGLHIKYGLYLGCDSVAEFGVIKSLFLQPTFELTSNALTEFPLSYISVYMISTITNVNPIAESWNFTHLFSHALTVIFLYLLIKNIFDRDIAVISCIAYMYNPAVSIYSLSMTRENYGTLFLVTSIYIMQIQAKRNRPSGVLVYIIICTALIFSHYTTSYFNLLTLSLLFLTGFILHFSKTKNKDSKKYRNFYVLFFSAVLFLWIFDLTYHHQGDIRIADHMLRGITDLFKSKEMEISSSSETTKILSDFSFVQTLYKLQAFYIAIGSFYLLAQIRNLSGYQRIFAVVAFFDVCLIALSSVVPSLANSLSPTRIMRFGIILGCIPVGYISVRMKSKVEPDKQKMNKIIALMVIVLLFIYPISQWIATEYMAFTPEPYPSELRSEMYNIRSTHEINTLDRIDRNLPDNSTLALEMQLAGARVFSLSRSRNAHSIELNDKILFEKESDNYTSNTFIFMRKSLYEERQFVDYPENWHSATSFLKTLNDTEFINLNEKIKDNYLVYNEGAYKLLKLK</sequence>
<reference evidence="3 4" key="1">
    <citation type="submission" date="2014-07" db="EMBL/GenBank/DDBJ databases">
        <title>Methanogenic archaea and the global carbon cycle.</title>
        <authorList>
            <person name="Henriksen J.R."/>
            <person name="Luke J."/>
            <person name="Reinhart S."/>
            <person name="Benedict M.N."/>
            <person name="Youngblut N.D."/>
            <person name="Metcalf M.E."/>
            <person name="Whitaker R.J."/>
            <person name="Metcalf W.W."/>
        </authorList>
    </citation>
    <scope>NUCLEOTIDE SEQUENCE [LARGE SCALE GENOMIC DNA]</scope>
    <source>
        <strain evidence="3 4">HB-1</strain>
    </source>
</reference>
<feature type="transmembrane region" description="Helical" evidence="1">
    <location>
        <begin position="145"/>
        <end position="162"/>
    </location>
</feature>
<keyword evidence="1" id="KW-1133">Transmembrane helix</keyword>
<proteinExistence type="predicted"/>
<feature type="transmembrane region" description="Helical" evidence="1">
    <location>
        <begin position="393"/>
        <end position="410"/>
    </location>
</feature>
<evidence type="ECO:0000313" key="4">
    <source>
        <dbReference type="Proteomes" id="UP000033101"/>
    </source>
</evidence>
<dbReference type="PATRIC" id="fig|1434110.4.peg.4483"/>
<organism evidence="3 4">
    <name type="scientific">Methanosarcina horonobensis HB-1 = JCM 15518</name>
    <dbReference type="NCBI Taxonomy" id="1434110"/>
    <lineage>
        <taxon>Archaea</taxon>
        <taxon>Methanobacteriati</taxon>
        <taxon>Methanobacteriota</taxon>
        <taxon>Stenosarchaea group</taxon>
        <taxon>Methanomicrobia</taxon>
        <taxon>Methanosarcinales</taxon>
        <taxon>Methanosarcinaceae</taxon>
        <taxon>Methanosarcina</taxon>
    </lineage>
</organism>
<evidence type="ECO:0000259" key="2">
    <source>
        <dbReference type="Pfam" id="PF13231"/>
    </source>
</evidence>
<feature type="transmembrane region" description="Helical" evidence="1">
    <location>
        <begin position="334"/>
        <end position="351"/>
    </location>
</feature>
<keyword evidence="1" id="KW-0472">Membrane</keyword>
<dbReference type="InterPro" id="IPR038731">
    <property type="entry name" value="RgtA/B/C-like"/>
</dbReference>
<feature type="transmembrane region" description="Helical" evidence="1">
    <location>
        <begin position="65"/>
        <end position="84"/>
    </location>
</feature>
<feature type="transmembrane region" description="Helical" evidence="1">
    <location>
        <begin position="242"/>
        <end position="258"/>
    </location>
</feature>
<accession>A0A0E3SIT2</accession>
<feature type="transmembrane region" description="Helical" evidence="1">
    <location>
        <begin position="363"/>
        <end position="381"/>
    </location>
</feature>
<name>A0A0E3SIT2_9EURY</name>
<keyword evidence="4" id="KW-1185">Reference proteome</keyword>
<feature type="transmembrane region" description="Helical" evidence="1">
    <location>
        <begin position="219"/>
        <end position="236"/>
    </location>
</feature>
<dbReference type="Proteomes" id="UP000033101">
    <property type="component" value="Chromosome"/>
</dbReference>
<dbReference type="KEGG" id="mhor:MSHOH_3495"/>
<feature type="transmembrane region" description="Helical" evidence="1">
    <location>
        <begin position="426"/>
        <end position="445"/>
    </location>
</feature>
<protein>
    <recommendedName>
        <fullName evidence="2">Glycosyltransferase RgtA/B/C/D-like domain-containing protein</fullName>
    </recommendedName>
</protein>
<feature type="transmembrane region" description="Helical" evidence="1">
    <location>
        <begin position="33"/>
        <end position="53"/>
    </location>
</feature>
<dbReference type="Pfam" id="PF13231">
    <property type="entry name" value="PMT_2"/>
    <property type="match status" value="1"/>
</dbReference>
<gene>
    <name evidence="3" type="ORF">MSHOH_3495</name>
</gene>
<dbReference type="HOGENOM" id="CLU_460521_0_0_2"/>
<feature type="transmembrane region" description="Helical" evidence="1">
    <location>
        <begin position="270"/>
        <end position="289"/>
    </location>
</feature>
<dbReference type="RefSeq" id="WP_048141936.1">
    <property type="nucleotide sequence ID" value="NZ_CP009516.1"/>
</dbReference>